<reference evidence="10" key="1">
    <citation type="journal article" date="2019" name="Int. J. Syst. Evol. Microbiol.">
        <title>The Global Catalogue of Microorganisms (GCM) 10K type strain sequencing project: providing services to taxonomists for standard genome sequencing and annotation.</title>
        <authorList>
            <consortium name="The Broad Institute Genomics Platform"/>
            <consortium name="The Broad Institute Genome Sequencing Center for Infectious Disease"/>
            <person name="Wu L."/>
            <person name="Ma J."/>
        </authorList>
    </citation>
    <scope>NUCLEOTIDE SEQUENCE [LARGE SCALE GENOMIC DNA]</scope>
    <source>
        <strain evidence="10">JCM 18531</strain>
    </source>
</reference>
<evidence type="ECO:0000256" key="7">
    <source>
        <dbReference type="SAM" id="Phobius"/>
    </source>
</evidence>
<feature type="transmembrane region" description="Helical" evidence="7">
    <location>
        <begin position="296"/>
        <end position="315"/>
    </location>
</feature>
<evidence type="ECO:0000313" key="9">
    <source>
        <dbReference type="EMBL" id="GAA4703796.1"/>
    </source>
</evidence>
<comment type="caution">
    <text evidence="9">The sequence shown here is derived from an EMBL/GenBank/DDBJ whole genome shotgun (WGS) entry which is preliminary data.</text>
</comment>
<feature type="transmembrane region" description="Helical" evidence="7">
    <location>
        <begin position="353"/>
        <end position="376"/>
    </location>
</feature>
<feature type="transmembrane region" description="Helical" evidence="7">
    <location>
        <begin position="100"/>
        <end position="118"/>
    </location>
</feature>
<accession>A0ABP8XD70</accession>
<organism evidence="9 10">
    <name type="scientific">Nocardioides conyzicola</name>
    <dbReference type="NCBI Taxonomy" id="1651781"/>
    <lineage>
        <taxon>Bacteria</taxon>
        <taxon>Bacillati</taxon>
        <taxon>Actinomycetota</taxon>
        <taxon>Actinomycetes</taxon>
        <taxon>Propionibacteriales</taxon>
        <taxon>Nocardioidaceae</taxon>
        <taxon>Nocardioides</taxon>
    </lineage>
</organism>
<dbReference type="InterPro" id="IPR036259">
    <property type="entry name" value="MFS_trans_sf"/>
</dbReference>
<keyword evidence="5 7" id="KW-1133">Transmembrane helix</keyword>
<feature type="domain" description="Major facilitator superfamily (MFS) profile" evidence="8">
    <location>
        <begin position="3"/>
        <end position="481"/>
    </location>
</feature>
<evidence type="ECO:0000256" key="6">
    <source>
        <dbReference type="ARBA" id="ARBA00023136"/>
    </source>
</evidence>
<dbReference type="CDD" id="cd17502">
    <property type="entry name" value="MFS_Azr1_MDR_like"/>
    <property type="match status" value="1"/>
</dbReference>
<sequence length="661" mass="69437">MVAFSTIGLGMLLAALDGTIVSTALPTIVGDLGGGNHVSWVVTSYLLAQTAVTVVVGKLGDQFGRKLVFQLSVTIFIIGSALCGLADGMTWLIASRALQGIGAGGLTVTATALIADIIPLRERGKFQGALGAVFGVATVIGPLLGGLLTDNVSWRWCFYVNVPLALIVIVAARFTIPKVPGGAKPRIDYAGMATVALGASMLVLATSFGGTTYPWASWQIIGLLVGGVAVLGVFVLIEHHAVEPILPLRLFRSKVFSDCCALAFVVGFTMLGAMTFLPTFFQYVEGVTATQSGFRMLPLVLGLLATAITSGNIVSKTGRYKVFPVVGGLVMGLGLFLLSTMEPSTSVWQSATYLFVLGMGIGLSMQVLTIIVQASVPYADLGVATSGVTFFRTMGSAFGAAIFGTLYANFLSDRLPTAIAESPGVTPQDLATPSALHQLEDSVIAPIVTAYSDSLTQVFLWAVPVALVAFVLALFLPQVRLADSLAPEANDIGPGFGAPESLPNQEILSRRIANLLYGRRRDRVLDLLESDETDLDAASIWAIVQVYGLTASGHRADVAQVAWSRHLPAAVLEPLFRQVVAAGYAEGNLDDLTLTAQGRATIDRLSDDLSAWILDNLEGMEGETQEGVAEAIAFVVQRIVVERVESPVRPPAAALAGDAAP</sequence>
<name>A0ABP8XD70_9ACTN</name>
<dbReference type="PRINTS" id="PR01035">
    <property type="entry name" value="TCRTETA"/>
</dbReference>
<evidence type="ECO:0000313" key="10">
    <source>
        <dbReference type="Proteomes" id="UP001499974"/>
    </source>
</evidence>
<evidence type="ECO:0000256" key="3">
    <source>
        <dbReference type="ARBA" id="ARBA00022475"/>
    </source>
</evidence>
<keyword evidence="2" id="KW-0813">Transport</keyword>
<dbReference type="Pfam" id="PF07690">
    <property type="entry name" value="MFS_1"/>
    <property type="match status" value="1"/>
</dbReference>
<feature type="transmembrane region" description="Helical" evidence="7">
    <location>
        <begin position="130"/>
        <end position="147"/>
    </location>
</feature>
<dbReference type="SUPFAM" id="SSF103473">
    <property type="entry name" value="MFS general substrate transporter"/>
    <property type="match status" value="1"/>
</dbReference>
<feature type="transmembrane region" description="Helical" evidence="7">
    <location>
        <begin position="388"/>
        <end position="408"/>
    </location>
</feature>
<protein>
    <submittedName>
        <fullName evidence="9">MDR family MFS transporter</fullName>
    </submittedName>
</protein>
<feature type="transmembrane region" description="Helical" evidence="7">
    <location>
        <begin position="322"/>
        <end position="341"/>
    </location>
</feature>
<feature type="transmembrane region" description="Helical" evidence="7">
    <location>
        <begin position="153"/>
        <end position="175"/>
    </location>
</feature>
<feature type="transmembrane region" description="Helical" evidence="7">
    <location>
        <begin position="458"/>
        <end position="476"/>
    </location>
</feature>
<keyword evidence="4 7" id="KW-0812">Transmembrane</keyword>
<dbReference type="PANTHER" id="PTHR23501">
    <property type="entry name" value="MAJOR FACILITATOR SUPERFAMILY"/>
    <property type="match status" value="1"/>
</dbReference>
<dbReference type="InterPro" id="IPR020846">
    <property type="entry name" value="MFS_dom"/>
</dbReference>
<evidence type="ECO:0000256" key="2">
    <source>
        <dbReference type="ARBA" id="ARBA00022448"/>
    </source>
</evidence>
<dbReference type="NCBIfam" id="TIGR00711">
    <property type="entry name" value="efflux_EmrB"/>
    <property type="match status" value="1"/>
</dbReference>
<dbReference type="InterPro" id="IPR011701">
    <property type="entry name" value="MFS"/>
</dbReference>
<evidence type="ECO:0000256" key="5">
    <source>
        <dbReference type="ARBA" id="ARBA00022989"/>
    </source>
</evidence>
<feature type="transmembrane region" description="Helical" evidence="7">
    <location>
        <begin position="259"/>
        <end position="284"/>
    </location>
</feature>
<dbReference type="PANTHER" id="PTHR23501:SF197">
    <property type="entry name" value="COMD"/>
    <property type="match status" value="1"/>
</dbReference>
<evidence type="ECO:0000256" key="4">
    <source>
        <dbReference type="ARBA" id="ARBA00022692"/>
    </source>
</evidence>
<dbReference type="Proteomes" id="UP001499974">
    <property type="component" value="Unassembled WGS sequence"/>
</dbReference>
<feature type="transmembrane region" description="Helical" evidence="7">
    <location>
        <begin position="187"/>
        <end position="209"/>
    </location>
</feature>
<dbReference type="InterPro" id="IPR004638">
    <property type="entry name" value="EmrB-like"/>
</dbReference>
<comment type="subcellular location">
    <subcellularLocation>
        <location evidence="1">Cell membrane</location>
        <topology evidence="1">Multi-pass membrane protein</topology>
    </subcellularLocation>
</comment>
<keyword evidence="3" id="KW-1003">Cell membrane</keyword>
<feature type="transmembrane region" description="Helical" evidence="7">
    <location>
        <begin position="68"/>
        <end position="94"/>
    </location>
</feature>
<feature type="transmembrane region" description="Helical" evidence="7">
    <location>
        <begin position="215"/>
        <end position="238"/>
    </location>
</feature>
<dbReference type="InterPro" id="IPR001958">
    <property type="entry name" value="Tet-R_TetA/multi-R_MdtG-like"/>
</dbReference>
<feature type="transmembrane region" description="Helical" evidence="7">
    <location>
        <begin position="38"/>
        <end position="56"/>
    </location>
</feature>
<dbReference type="PROSITE" id="PS50850">
    <property type="entry name" value="MFS"/>
    <property type="match status" value="1"/>
</dbReference>
<gene>
    <name evidence="9" type="ORF">GCM10023349_21600</name>
</gene>
<dbReference type="EMBL" id="BAABKM010000002">
    <property type="protein sequence ID" value="GAA4703796.1"/>
    <property type="molecule type" value="Genomic_DNA"/>
</dbReference>
<proteinExistence type="predicted"/>
<dbReference type="Gene3D" id="1.20.1250.20">
    <property type="entry name" value="MFS general substrate transporter like domains"/>
    <property type="match status" value="1"/>
</dbReference>
<keyword evidence="6 7" id="KW-0472">Membrane</keyword>
<dbReference type="Gene3D" id="1.20.1720.10">
    <property type="entry name" value="Multidrug resistance protein D"/>
    <property type="match status" value="1"/>
</dbReference>
<evidence type="ECO:0000256" key="1">
    <source>
        <dbReference type="ARBA" id="ARBA00004651"/>
    </source>
</evidence>
<keyword evidence="10" id="KW-1185">Reference proteome</keyword>
<evidence type="ECO:0000259" key="8">
    <source>
        <dbReference type="PROSITE" id="PS50850"/>
    </source>
</evidence>